<sequence length="73" mass="8267">MGDWFDQIGPCSNTSFEAYRQNDLIQRMQVTARGALSLCGTVVWEKMRDEMAFVVNDSGHSGWWPMLAQPLVS</sequence>
<name>A0A0N7KKX0_ORYSJ</name>
<proteinExistence type="predicted"/>
<evidence type="ECO:0000313" key="1">
    <source>
        <dbReference type="EMBL" id="BAS94393.1"/>
    </source>
</evidence>
<dbReference type="PaxDb" id="39947-A0A0N7KKX0"/>
<protein>
    <submittedName>
        <fullName evidence="1">Os05g0459350 protein</fullName>
    </submittedName>
</protein>
<reference evidence="1 2" key="3">
    <citation type="journal article" date="2013" name="Rice">
        <title>Improvement of the Oryza sativa Nipponbare reference genome using next generation sequence and optical map data.</title>
        <authorList>
            <person name="Kawahara Y."/>
            <person name="de la Bastide M."/>
            <person name="Hamilton J.P."/>
            <person name="Kanamori H."/>
            <person name="McCombie W.R."/>
            <person name="Ouyang S."/>
            <person name="Schwartz D.C."/>
            <person name="Tanaka T."/>
            <person name="Wu J."/>
            <person name="Zhou S."/>
            <person name="Childs K.L."/>
            <person name="Davidson R.M."/>
            <person name="Lin H."/>
            <person name="Quesada-Ocampo L."/>
            <person name="Vaillancourt B."/>
            <person name="Sakai H."/>
            <person name="Lee S.S."/>
            <person name="Kim J."/>
            <person name="Numa H."/>
            <person name="Itoh T."/>
            <person name="Buell C.R."/>
            <person name="Matsumoto T."/>
        </authorList>
    </citation>
    <scope>NUCLEOTIDE SEQUENCE [LARGE SCALE GENOMIC DNA]</scope>
    <source>
        <strain evidence="2">cv. Nipponbare</strain>
    </source>
</reference>
<gene>
    <name evidence="1" type="ordered locus">Os05g0459350</name>
    <name evidence="1" type="ORF">OSNPB_050459350</name>
</gene>
<dbReference type="Proteomes" id="UP000059680">
    <property type="component" value="Chromosome 5"/>
</dbReference>
<organism evidence="1 2">
    <name type="scientific">Oryza sativa subsp. japonica</name>
    <name type="common">Rice</name>
    <dbReference type="NCBI Taxonomy" id="39947"/>
    <lineage>
        <taxon>Eukaryota</taxon>
        <taxon>Viridiplantae</taxon>
        <taxon>Streptophyta</taxon>
        <taxon>Embryophyta</taxon>
        <taxon>Tracheophyta</taxon>
        <taxon>Spermatophyta</taxon>
        <taxon>Magnoliopsida</taxon>
        <taxon>Liliopsida</taxon>
        <taxon>Poales</taxon>
        <taxon>Poaceae</taxon>
        <taxon>BOP clade</taxon>
        <taxon>Oryzoideae</taxon>
        <taxon>Oryzeae</taxon>
        <taxon>Oryzinae</taxon>
        <taxon>Oryza</taxon>
        <taxon>Oryza sativa</taxon>
    </lineage>
</organism>
<keyword evidence="2" id="KW-1185">Reference proteome</keyword>
<accession>A0A0N7KKX0</accession>
<reference evidence="1 2" key="2">
    <citation type="journal article" date="2013" name="Plant Cell Physiol.">
        <title>Rice Annotation Project Database (RAP-DB): an integrative and interactive database for rice genomics.</title>
        <authorList>
            <person name="Sakai H."/>
            <person name="Lee S.S."/>
            <person name="Tanaka T."/>
            <person name="Numa H."/>
            <person name="Kim J."/>
            <person name="Kawahara Y."/>
            <person name="Wakimoto H."/>
            <person name="Yang C.C."/>
            <person name="Iwamoto M."/>
            <person name="Abe T."/>
            <person name="Yamada Y."/>
            <person name="Muto A."/>
            <person name="Inokuchi H."/>
            <person name="Ikemura T."/>
            <person name="Matsumoto T."/>
            <person name="Sasaki T."/>
            <person name="Itoh T."/>
        </authorList>
    </citation>
    <scope>NUCLEOTIDE SEQUENCE [LARGE SCALE GENOMIC DNA]</scope>
    <source>
        <strain evidence="2">cv. Nipponbare</strain>
    </source>
</reference>
<evidence type="ECO:0000313" key="2">
    <source>
        <dbReference type="Proteomes" id="UP000059680"/>
    </source>
</evidence>
<reference evidence="2" key="1">
    <citation type="journal article" date="2005" name="Nature">
        <title>The map-based sequence of the rice genome.</title>
        <authorList>
            <consortium name="International rice genome sequencing project (IRGSP)"/>
            <person name="Matsumoto T."/>
            <person name="Wu J."/>
            <person name="Kanamori H."/>
            <person name="Katayose Y."/>
            <person name="Fujisawa M."/>
            <person name="Namiki N."/>
            <person name="Mizuno H."/>
            <person name="Yamamoto K."/>
            <person name="Antonio B.A."/>
            <person name="Baba T."/>
            <person name="Sakata K."/>
            <person name="Nagamura Y."/>
            <person name="Aoki H."/>
            <person name="Arikawa K."/>
            <person name="Arita K."/>
            <person name="Bito T."/>
            <person name="Chiden Y."/>
            <person name="Fujitsuka N."/>
            <person name="Fukunaka R."/>
            <person name="Hamada M."/>
            <person name="Harada C."/>
            <person name="Hayashi A."/>
            <person name="Hijishita S."/>
            <person name="Honda M."/>
            <person name="Hosokawa S."/>
            <person name="Ichikawa Y."/>
            <person name="Idonuma A."/>
            <person name="Iijima M."/>
            <person name="Ikeda M."/>
            <person name="Ikeno M."/>
            <person name="Ito K."/>
            <person name="Ito S."/>
            <person name="Ito T."/>
            <person name="Ito Y."/>
            <person name="Ito Y."/>
            <person name="Iwabuchi A."/>
            <person name="Kamiya K."/>
            <person name="Karasawa W."/>
            <person name="Kurita K."/>
            <person name="Katagiri S."/>
            <person name="Kikuta A."/>
            <person name="Kobayashi H."/>
            <person name="Kobayashi N."/>
            <person name="Machita K."/>
            <person name="Maehara T."/>
            <person name="Masukawa M."/>
            <person name="Mizubayashi T."/>
            <person name="Mukai Y."/>
            <person name="Nagasaki H."/>
            <person name="Nagata Y."/>
            <person name="Naito S."/>
            <person name="Nakashima M."/>
            <person name="Nakama Y."/>
            <person name="Nakamichi Y."/>
            <person name="Nakamura M."/>
            <person name="Meguro A."/>
            <person name="Negishi M."/>
            <person name="Ohta I."/>
            <person name="Ohta T."/>
            <person name="Okamoto M."/>
            <person name="Ono N."/>
            <person name="Saji S."/>
            <person name="Sakaguchi M."/>
            <person name="Sakai K."/>
            <person name="Shibata M."/>
            <person name="Shimokawa T."/>
            <person name="Song J."/>
            <person name="Takazaki Y."/>
            <person name="Terasawa K."/>
            <person name="Tsugane M."/>
            <person name="Tsuji K."/>
            <person name="Ueda S."/>
            <person name="Waki K."/>
            <person name="Yamagata H."/>
            <person name="Yamamoto M."/>
            <person name="Yamamoto S."/>
            <person name="Yamane H."/>
            <person name="Yoshiki S."/>
            <person name="Yoshihara R."/>
            <person name="Yukawa K."/>
            <person name="Zhong H."/>
            <person name="Yano M."/>
            <person name="Yuan Q."/>
            <person name="Ouyang S."/>
            <person name="Liu J."/>
            <person name="Jones K.M."/>
            <person name="Gansberger K."/>
            <person name="Moffat K."/>
            <person name="Hill J."/>
            <person name="Bera J."/>
            <person name="Fadrosh D."/>
            <person name="Jin S."/>
            <person name="Johri S."/>
            <person name="Kim M."/>
            <person name="Overton L."/>
            <person name="Reardon M."/>
            <person name="Tsitrin T."/>
            <person name="Vuong H."/>
            <person name="Weaver B."/>
            <person name="Ciecko A."/>
            <person name="Tallon L."/>
            <person name="Jackson J."/>
            <person name="Pai G."/>
            <person name="Aken S.V."/>
            <person name="Utterback T."/>
            <person name="Reidmuller S."/>
            <person name="Feldblyum T."/>
            <person name="Hsiao J."/>
            <person name="Zismann V."/>
            <person name="Iobst S."/>
            <person name="de Vazeille A.R."/>
            <person name="Buell C.R."/>
            <person name="Ying K."/>
            <person name="Li Y."/>
            <person name="Lu T."/>
            <person name="Huang Y."/>
            <person name="Zhao Q."/>
            <person name="Feng Q."/>
            <person name="Zhang L."/>
            <person name="Zhu J."/>
            <person name="Weng Q."/>
            <person name="Mu J."/>
            <person name="Lu Y."/>
            <person name="Fan D."/>
            <person name="Liu Y."/>
            <person name="Guan J."/>
            <person name="Zhang Y."/>
            <person name="Yu S."/>
            <person name="Liu X."/>
            <person name="Zhang Y."/>
            <person name="Hong G."/>
            <person name="Han B."/>
            <person name="Choisne N."/>
            <person name="Demange N."/>
            <person name="Orjeda G."/>
            <person name="Samain S."/>
            <person name="Cattolico L."/>
            <person name="Pelletier E."/>
            <person name="Couloux A."/>
            <person name="Segurens B."/>
            <person name="Wincker P."/>
            <person name="D'Hont A."/>
            <person name="Scarpelli C."/>
            <person name="Weissenbach J."/>
            <person name="Salanoubat M."/>
            <person name="Quetier F."/>
            <person name="Yu Y."/>
            <person name="Kim H.R."/>
            <person name="Rambo T."/>
            <person name="Currie J."/>
            <person name="Collura K."/>
            <person name="Luo M."/>
            <person name="Yang T."/>
            <person name="Ammiraju J.S.S."/>
            <person name="Engler F."/>
            <person name="Soderlund C."/>
            <person name="Wing R.A."/>
            <person name="Palmer L.E."/>
            <person name="de la Bastide M."/>
            <person name="Spiegel L."/>
            <person name="Nascimento L."/>
            <person name="Zutavern T."/>
            <person name="O'Shaughnessy A."/>
            <person name="Dike S."/>
            <person name="Dedhia N."/>
            <person name="Preston R."/>
            <person name="Balija V."/>
            <person name="McCombie W.R."/>
            <person name="Chow T."/>
            <person name="Chen H."/>
            <person name="Chung M."/>
            <person name="Chen C."/>
            <person name="Shaw J."/>
            <person name="Wu H."/>
            <person name="Hsiao K."/>
            <person name="Chao Y."/>
            <person name="Chu M."/>
            <person name="Cheng C."/>
            <person name="Hour A."/>
            <person name="Lee P."/>
            <person name="Lin S."/>
            <person name="Lin Y."/>
            <person name="Liou J."/>
            <person name="Liu S."/>
            <person name="Hsing Y."/>
            <person name="Raghuvanshi S."/>
            <person name="Mohanty A."/>
            <person name="Bharti A.K."/>
            <person name="Gaur A."/>
            <person name="Gupta V."/>
            <person name="Kumar D."/>
            <person name="Ravi V."/>
            <person name="Vij S."/>
            <person name="Kapur A."/>
            <person name="Khurana P."/>
            <person name="Khurana P."/>
            <person name="Khurana J.P."/>
            <person name="Tyagi A.K."/>
            <person name="Gaikwad K."/>
            <person name="Singh A."/>
            <person name="Dalal V."/>
            <person name="Srivastava S."/>
            <person name="Dixit A."/>
            <person name="Pal A.K."/>
            <person name="Ghazi I.A."/>
            <person name="Yadav M."/>
            <person name="Pandit A."/>
            <person name="Bhargava A."/>
            <person name="Sureshbabu K."/>
            <person name="Batra K."/>
            <person name="Sharma T.R."/>
            <person name="Mohapatra T."/>
            <person name="Singh N.K."/>
            <person name="Messing J."/>
            <person name="Nelson A.B."/>
            <person name="Fuks G."/>
            <person name="Kavchok S."/>
            <person name="Keizer G."/>
            <person name="Linton E."/>
            <person name="Llaca V."/>
            <person name="Song R."/>
            <person name="Tanyolac B."/>
            <person name="Young S."/>
            <person name="Ho-Il K."/>
            <person name="Hahn J.H."/>
            <person name="Sangsakoo G."/>
            <person name="Vanavichit A."/>
            <person name="de Mattos Luiz.A.T."/>
            <person name="Zimmer P.D."/>
            <person name="Malone G."/>
            <person name="Dellagostin O."/>
            <person name="de Oliveira A.C."/>
            <person name="Bevan M."/>
            <person name="Bancroft I."/>
            <person name="Minx P."/>
            <person name="Cordum H."/>
            <person name="Wilson R."/>
            <person name="Cheng Z."/>
            <person name="Jin W."/>
            <person name="Jiang J."/>
            <person name="Leong S.A."/>
            <person name="Iwama H."/>
            <person name="Gojobori T."/>
            <person name="Itoh T."/>
            <person name="Niimura Y."/>
            <person name="Fujii Y."/>
            <person name="Habara T."/>
            <person name="Sakai H."/>
            <person name="Sato Y."/>
            <person name="Wilson G."/>
            <person name="Kumar K."/>
            <person name="McCouch S."/>
            <person name="Juretic N."/>
            <person name="Hoen D."/>
            <person name="Wright S."/>
            <person name="Bruskiewich R."/>
            <person name="Bureau T."/>
            <person name="Miyao A."/>
            <person name="Hirochika H."/>
            <person name="Nishikawa T."/>
            <person name="Kadowaki K."/>
            <person name="Sugiura M."/>
            <person name="Burr B."/>
            <person name="Sasaki T."/>
        </authorList>
    </citation>
    <scope>NUCLEOTIDE SEQUENCE [LARGE SCALE GENOMIC DNA]</scope>
    <source>
        <strain evidence="2">cv. Nipponbare</strain>
    </source>
</reference>
<dbReference type="EMBL" id="AP014961">
    <property type="protein sequence ID" value="BAS94393.1"/>
    <property type="molecule type" value="Genomic_DNA"/>
</dbReference>
<dbReference type="AlphaFoldDB" id="A0A0N7KKX0"/>
<dbReference type="InParanoid" id="A0A0N7KKX0"/>